<evidence type="ECO:0000313" key="1">
    <source>
        <dbReference type="EMBL" id="CAG6720098.1"/>
    </source>
</evidence>
<dbReference type="EMBL" id="HBUF01016567">
    <property type="protein sequence ID" value="CAG6609898.1"/>
    <property type="molecule type" value="Transcribed_RNA"/>
</dbReference>
<dbReference type="AlphaFoldDB" id="A0A8D8V910"/>
<dbReference type="EMBL" id="HBUF01016569">
    <property type="protein sequence ID" value="CAG6609900.1"/>
    <property type="molecule type" value="Transcribed_RNA"/>
</dbReference>
<dbReference type="EMBL" id="HBUF01359870">
    <property type="protein sequence ID" value="CAG6720098.1"/>
    <property type="molecule type" value="Transcribed_RNA"/>
</dbReference>
<dbReference type="EMBL" id="HBUF01359869">
    <property type="protein sequence ID" value="CAG6720096.1"/>
    <property type="molecule type" value="Transcribed_RNA"/>
</dbReference>
<accession>A0A8D8V910</accession>
<reference evidence="1" key="1">
    <citation type="submission" date="2021-05" db="EMBL/GenBank/DDBJ databases">
        <authorList>
            <person name="Alioto T."/>
            <person name="Alioto T."/>
            <person name="Gomez Garrido J."/>
        </authorList>
    </citation>
    <scope>NUCLEOTIDE SEQUENCE</scope>
</reference>
<proteinExistence type="predicted"/>
<protein>
    <submittedName>
        <fullName evidence="1">Uncharacterized protein</fullName>
    </submittedName>
</protein>
<sequence>MFLTKKIPDFMQSACLHIPMQMNILAIFDEKCIFCPFSAYFLHYLSFFLTNLEVKNSPLPSNIPIKLKSKLSSVGTNTSYLHFLLPTYWKKIEDWILSRK</sequence>
<organism evidence="1">
    <name type="scientific">Cacopsylla melanoneura</name>
    <dbReference type="NCBI Taxonomy" id="428564"/>
    <lineage>
        <taxon>Eukaryota</taxon>
        <taxon>Metazoa</taxon>
        <taxon>Ecdysozoa</taxon>
        <taxon>Arthropoda</taxon>
        <taxon>Hexapoda</taxon>
        <taxon>Insecta</taxon>
        <taxon>Pterygota</taxon>
        <taxon>Neoptera</taxon>
        <taxon>Paraneoptera</taxon>
        <taxon>Hemiptera</taxon>
        <taxon>Sternorrhyncha</taxon>
        <taxon>Psylloidea</taxon>
        <taxon>Psyllidae</taxon>
        <taxon>Psyllinae</taxon>
        <taxon>Cacopsylla</taxon>
    </lineage>
</organism>
<name>A0A8D8V910_9HEMI</name>